<dbReference type="Proteomes" id="UP000260649">
    <property type="component" value="Unassembled WGS sequence"/>
</dbReference>
<dbReference type="Pfam" id="PF13263">
    <property type="entry name" value="PHP_C"/>
    <property type="match status" value="1"/>
</dbReference>
<dbReference type="AlphaFoldDB" id="A0A3E2B660"/>
<dbReference type="Gene3D" id="3.20.20.140">
    <property type="entry name" value="Metal-dependent hydrolases"/>
    <property type="match status" value="1"/>
</dbReference>
<name>A0A3E2B660_9FIRM</name>
<keyword evidence="3" id="KW-1185">Reference proteome</keyword>
<dbReference type="PANTHER" id="PTHR42924:SF3">
    <property type="entry name" value="POLYMERASE_HISTIDINOL PHOSPHATASE N-TERMINAL DOMAIN-CONTAINING PROTEIN"/>
    <property type="match status" value="1"/>
</dbReference>
<comment type="caution">
    <text evidence="2">The sequence shown here is derived from an EMBL/GenBank/DDBJ whole genome shotgun (WGS) entry which is preliminary data.</text>
</comment>
<dbReference type="SUPFAM" id="SSF89550">
    <property type="entry name" value="PHP domain-like"/>
    <property type="match status" value="1"/>
</dbReference>
<dbReference type="InterPro" id="IPR003141">
    <property type="entry name" value="Pol/His_phosphatase_N"/>
</dbReference>
<dbReference type="SMART" id="SM00481">
    <property type="entry name" value="POLIIIAc"/>
    <property type="match status" value="1"/>
</dbReference>
<dbReference type="RefSeq" id="WP_117141654.1">
    <property type="nucleotide sequence ID" value="NZ_CAKXKJ010000009.1"/>
</dbReference>
<dbReference type="Pfam" id="PF02811">
    <property type="entry name" value="PHP"/>
    <property type="match status" value="1"/>
</dbReference>
<sequence length="242" mass="26537">MRLTLDLHLHSQASPDGRMTVEEIAAAARARGLHGVAVCDHDVVYTGPTEVDGVLLIPGVEFSTEHGHLLGLFVRQPMVYTTWEETTQAVRRLGGLTVLAHPFQHRKEEGKLVPLVPYLDGMETWNGRANRKNPQANAQAAAFAKDYGLIPTAGSDAHLAQEIGNGTITVEAADRTLPAIRTALLDGKGWITGEEGSSLCVARSQYTKLKKTHAPPLRYGRWAAFALKCAWEDLRRTRRKGE</sequence>
<dbReference type="EMBL" id="QQRQ01000002">
    <property type="protein sequence ID" value="RFT07507.1"/>
    <property type="molecule type" value="Genomic_DNA"/>
</dbReference>
<dbReference type="GO" id="GO:0004534">
    <property type="term" value="F:5'-3' RNA exonuclease activity"/>
    <property type="evidence" value="ECO:0007669"/>
    <property type="project" value="TreeGrafter"/>
</dbReference>
<gene>
    <name evidence="2" type="ORF">DV520_02370</name>
</gene>
<organism evidence="2 3">
    <name type="scientific">Evtepia gabavorous</name>
    <dbReference type="NCBI Taxonomy" id="2211183"/>
    <lineage>
        <taxon>Bacteria</taxon>
        <taxon>Bacillati</taxon>
        <taxon>Bacillota</taxon>
        <taxon>Clostridia</taxon>
        <taxon>Eubacteriales</taxon>
        <taxon>Evtepia</taxon>
    </lineage>
</organism>
<dbReference type="PANTHER" id="PTHR42924">
    <property type="entry name" value="EXONUCLEASE"/>
    <property type="match status" value="1"/>
</dbReference>
<accession>A0A3E2B660</accession>
<evidence type="ECO:0000313" key="2">
    <source>
        <dbReference type="EMBL" id="RFT07507.1"/>
    </source>
</evidence>
<protein>
    <submittedName>
        <fullName evidence="2">PHP domain-containing protein</fullName>
    </submittedName>
</protein>
<dbReference type="GeneID" id="97994584"/>
<feature type="domain" description="Polymerase/histidinol phosphatase N-terminal" evidence="1">
    <location>
        <begin position="5"/>
        <end position="66"/>
    </location>
</feature>
<dbReference type="GO" id="GO:0035312">
    <property type="term" value="F:5'-3' DNA exonuclease activity"/>
    <property type="evidence" value="ECO:0007669"/>
    <property type="project" value="TreeGrafter"/>
</dbReference>
<evidence type="ECO:0000259" key="1">
    <source>
        <dbReference type="SMART" id="SM00481"/>
    </source>
</evidence>
<dbReference type="InterPro" id="IPR016195">
    <property type="entry name" value="Pol/histidinol_Pase-like"/>
</dbReference>
<dbReference type="InterPro" id="IPR052018">
    <property type="entry name" value="PHP_domain"/>
</dbReference>
<reference evidence="2 3" key="1">
    <citation type="submission" date="2018-07" db="EMBL/GenBank/DDBJ databases">
        <title>GABA Modulating Bacteria of the Human Gut Microbiota.</title>
        <authorList>
            <person name="Strandwitz P."/>
            <person name="Kim K.H."/>
            <person name="Terekhova D."/>
            <person name="Liu J.K."/>
            <person name="Sharma A."/>
            <person name="Levering J."/>
            <person name="Mcdonald D."/>
            <person name="Dietrich D."/>
            <person name="Ramadhar T.R."/>
            <person name="Lekbua A."/>
            <person name="Mroue N."/>
            <person name="Liston C."/>
            <person name="Stewart E.J."/>
            <person name="Dubin M.J."/>
            <person name="Zengler K."/>
            <person name="Knight R."/>
            <person name="Gilbert J.A."/>
            <person name="Clardy J."/>
            <person name="Lewis K."/>
        </authorList>
    </citation>
    <scope>NUCLEOTIDE SEQUENCE [LARGE SCALE GENOMIC DNA]</scope>
    <source>
        <strain evidence="2 3">KLE1738</strain>
    </source>
</reference>
<proteinExistence type="predicted"/>
<evidence type="ECO:0000313" key="3">
    <source>
        <dbReference type="Proteomes" id="UP000260649"/>
    </source>
</evidence>
<dbReference type="InterPro" id="IPR004013">
    <property type="entry name" value="PHP_dom"/>
</dbReference>
<dbReference type="OrthoDB" id="9791620at2"/>